<dbReference type="Gene3D" id="1.10.357.10">
    <property type="entry name" value="Tetracycline Repressor, domain 2"/>
    <property type="match status" value="1"/>
</dbReference>
<sequence>MSVGENGQTAGVRADRGRLDKRRAIVEAALRVFAQVGYAQASLDVIAAEAGVSKPTIYNHLGSKERLFRYVMTETAARSNAKTLDVLTEFPVDPDRLRPGLEAVARGLVDCYCDEQSESVRRLLYAEAVRFPDLFDEVRASGPNQFTEALAGRLARLANAGHLRVEDPVRAANQFIALVYEELPGMSALGTRPLDPADVAEVVSAGVDTFLRAFGTASRAAAPGRTD</sequence>
<dbReference type="AlphaFoldDB" id="A0AAU2VZS8"/>
<evidence type="ECO:0000313" key="6">
    <source>
        <dbReference type="EMBL" id="WTW73203.1"/>
    </source>
</evidence>
<reference evidence="6" key="1">
    <citation type="submission" date="2022-10" db="EMBL/GenBank/DDBJ databases">
        <title>The complete genomes of actinobacterial strains from the NBC collection.</title>
        <authorList>
            <person name="Joergensen T.S."/>
            <person name="Alvarez Arevalo M."/>
            <person name="Sterndorff E.B."/>
            <person name="Faurdal D."/>
            <person name="Vuksanovic O."/>
            <person name="Mourched A.-S."/>
            <person name="Charusanti P."/>
            <person name="Shaw S."/>
            <person name="Blin K."/>
            <person name="Weber T."/>
        </authorList>
    </citation>
    <scope>NUCLEOTIDE SEQUENCE</scope>
    <source>
        <strain evidence="6">NBC_00008</strain>
    </source>
</reference>
<dbReference type="Pfam" id="PF00440">
    <property type="entry name" value="TetR_N"/>
    <property type="match status" value="1"/>
</dbReference>
<dbReference type="InterPro" id="IPR039536">
    <property type="entry name" value="TetR_C_Proteobacteria"/>
</dbReference>
<keyword evidence="1" id="KW-0805">Transcription regulation</keyword>
<dbReference type="GO" id="GO:0003700">
    <property type="term" value="F:DNA-binding transcription factor activity"/>
    <property type="evidence" value="ECO:0007669"/>
    <property type="project" value="TreeGrafter"/>
</dbReference>
<protein>
    <submittedName>
        <fullName evidence="6">TetR/AcrR family transcriptional regulator</fullName>
    </submittedName>
</protein>
<organism evidence="6">
    <name type="scientific">Streptomyces sp. NBC_00008</name>
    <dbReference type="NCBI Taxonomy" id="2903610"/>
    <lineage>
        <taxon>Bacteria</taxon>
        <taxon>Bacillati</taxon>
        <taxon>Actinomycetota</taxon>
        <taxon>Actinomycetes</taxon>
        <taxon>Kitasatosporales</taxon>
        <taxon>Streptomycetaceae</taxon>
        <taxon>Streptomyces</taxon>
    </lineage>
</organism>
<keyword evidence="3" id="KW-0804">Transcription</keyword>
<proteinExistence type="predicted"/>
<dbReference type="SUPFAM" id="SSF46689">
    <property type="entry name" value="Homeodomain-like"/>
    <property type="match status" value="1"/>
</dbReference>
<name>A0AAU2VZS8_9ACTN</name>
<feature type="domain" description="HTH tetR-type" evidence="5">
    <location>
        <begin position="19"/>
        <end position="79"/>
    </location>
</feature>
<dbReference type="InterPro" id="IPR036271">
    <property type="entry name" value="Tet_transcr_reg_TetR-rel_C_sf"/>
</dbReference>
<evidence type="ECO:0000259" key="5">
    <source>
        <dbReference type="PROSITE" id="PS50977"/>
    </source>
</evidence>
<dbReference type="Gene3D" id="1.10.10.60">
    <property type="entry name" value="Homeodomain-like"/>
    <property type="match status" value="1"/>
</dbReference>
<dbReference type="SUPFAM" id="SSF48498">
    <property type="entry name" value="Tetracyclin repressor-like, C-terminal domain"/>
    <property type="match status" value="1"/>
</dbReference>
<dbReference type="GO" id="GO:0000976">
    <property type="term" value="F:transcription cis-regulatory region binding"/>
    <property type="evidence" value="ECO:0007669"/>
    <property type="project" value="TreeGrafter"/>
</dbReference>
<dbReference type="EMBL" id="CP108313">
    <property type="protein sequence ID" value="WTW73203.1"/>
    <property type="molecule type" value="Genomic_DNA"/>
</dbReference>
<feature type="DNA-binding region" description="H-T-H motif" evidence="4">
    <location>
        <begin position="42"/>
        <end position="61"/>
    </location>
</feature>
<dbReference type="PROSITE" id="PS50977">
    <property type="entry name" value="HTH_TETR_2"/>
    <property type="match status" value="1"/>
</dbReference>
<gene>
    <name evidence="6" type="ORF">OG398_35715</name>
</gene>
<dbReference type="GO" id="GO:0045892">
    <property type="term" value="P:negative regulation of DNA-templated transcription"/>
    <property type="evidence" value="ECO:0007669"/>
    <property type="project" value="UniProtKB-ARBA"/>
</dbReference>
<evidence type="ECO:0000256" key="4">
    <source>
        <dbReference type="PROSITE-ProRule" id="PRU00335"/>
    </source>
</evidence>
<dbReference type="FunFam" id="1.10.10.60:FF:000141">
    <property type="entry name" value="TetR family transcriptional regulator"/>
    <property type="match status" value="1"/>
</dbReference>
<evidence type="ECO:0000256" key="2">
    <source>
        <dbReference type="ARBA" id="ARBA00023125"/>
    </source>
</evidence>
<dbReference type="PANTHER" id="PTHR30055:SF146">
    <property type="entry name" value="HTH-TYPE TRANSCRIPTIONAL DUAL REGULATOR CECR"/>
    <property type="match status" value="1"/>
</dbReference>
<evidence type="ECO:0000256" key="3">
    <source>
        <dbReference type="ARBA" id="ARBA00023163"/>
    </source>
</evidence>
<dbReference type="PANTHER" id="PTHR30055">
    <property type="entry name" value="HTH-TYPE TRANSCRIPTIONAL REGULATOR RUTR"/>
    <property type="match status" value="1"/>
</dbReference>
<accession>A0AAU2VZS8</accession>
<dbReference type="PRINTS" id="PR00455">
    <property type="entry name" value="HTHTETR"/>
</dbReference>
<evidence type="ECO:0000256" key="1">
    <source>
        <dbReference type="ARBA" id="ARBA00023015"/>
    </source>
</evidence>
<dbReference type="InterPro" id="IPR001647">
    <property type="entry name" value="HTH_TetR"/>
</dbReference>
<dbReference type="Pfam" id="PF14246">
    <property type="entry name" value="TetR_C_7"/>
    <property type="match status" value="1"/>
</dbReference>
<keyword evidence="2 4" id="KW-0238">DNA-binding</keyword>
<dbReference type="InterPro" id="IPR050109">
    <property type="entry name" value="HTH-type_TetR-like_transc_reg"/>
</dbReference>
<dbReference type="InterPro" id="IPR009057">
    <property type="entry name" value="Homeodomain-like_sf"/>
</dbReference>